<feature type="transmembrane region" description="Helical" evidence="1">
    <location>
        <begin position="138"/>
        <end position="165"/>
    </location>
</feature>
<accession>A0AB39JCS6</accession>
<gene>
    <name evidence="2" type="ORF">TM074_02370</name>
</gene>
<keyword evidence="1" id="KW-0812">Transmembrane</keyword>
<protein>
    <recommendedName>
        <fullName evidence="3">Yip1 domain-containing protein</fullName>
    </recommendedName>
</protein>
<feature type="transmembrane region" description="Helical" evidence="1">
    <location>
        <begin position="215"/>
        <end position="236"/>
    </location>
</feature>
<feature type="transmembrane region" description="Helical" evidence="1">
    <location>
        <begin position="48"/>
        <end position="73"/>
    </location>
</feature>
<keyword evidence="1" id="KW-0472">Membrane</keyword>
<evidence type="ECO:0000256" key="1">
    <source>
        <dbReference type="SAM" id="Phobius"/>
    </source>
</evidence>
<name>A0AB39JCS6_9BACT</name>
<evidence type="ECO:0000313" key="2">
    <source>
        <dbReference type="EMBL" id="XDN89531.1"/>
    </source>
</evidence>
<dbReference type="RefSeq" id="WP_369000084.1">
    <property type="nucleotide sequence ID" value="NZ_CP158487.1"/>
</dbReference>
<proteinExistence type="predicted"/>
<feature type="transmembrane region" description="Helical" evidence="1">
    <location>
        <begin position="185"/>
        <end position="203"/>
    </location>
</feature>
<evidence type="ECO:0008006" key="3">
    <source>
        <dbReference type="Google" id="ProtNLM"/>
    </source>
</evidence>
<dbReference type="EMBL" id="CP158487">
    <property type="protein sequence ID" value="XDN89531.1"/>
    <property type="molecule type" value="Genomic_DNA"/>
</dbReference>
<organism evidence="2">
    <name type="scientific">Candidatus Nanosynbacter sp. TM7-074</name>
    <dbReference type="NCBI Taxonomy" id="3158573"/>
    <lineage>
        <taxon>Bacteria</taxon>
        <taxon>Candidatus Saccharimonadota</taxon>
        <taxon>Candidatus Saccharimonadia</taxon>
        <taxon>Candidatus Nanosynbacterales</taxon>
        <taxon>Candidatus Nanosynbacteraceae</taxon>
        <taxon>Candidatus Nanosynbacter</taxon>
    </lineage>
</organism>
<feature type="transmembrane region" description="Helical" evidence="1">
    <location>
        <begin position="93"/>
        <end position="117"/>
    </location>
</feature>
<dbReference type="AlphaFoldDB" id="A0AB39JCS6"/>
<sequence>MATKQQPQPSTVAQPEIPAQPVGYPAYPQQYMYANPNKGKAKLLTLEYALAMASAVISTFLLINVITSVVGLWSDATSVASRTVGGFLAPTMVTAGTGIVAASVFTVILAVLACVLFSRVSKAVPDREGYTNRTAYKLVTYGGLAALIIPAVDLIARLVSILISSLLFIGAAGGEVYKSLYLSEFLPYALALAVVVATSYFIYQIIQGRNKSKIMSLVLIAVSVVVLLTGAITIAVKVHDKGGSSTGRSTRQGQDIPSDYESQLKKYRESLKLKQYN</sequence>
<keyword evidence="1" id="KW-1133">Transmembrane helix</keyword>
<reference evidence="2" key="1">
    <citation type="submission" date="2024-06" db="EMBL/GenBank/DDBJ databases">
        <authorList>
            <person name="Atkinson C."/>
            <person name="McLean J."/>
            <person name="Gallagher L."/>
            <person name="Bor B."/>
            <person name="Mougous J."/>
        </authorList>
    </citation>
    <scope>NUCLEOTIDE SEQUENCE</scope>
    <source>
        <strain evidence="2">TM7-074</strain>
    </source>
</reference>